<protein>
    <submittedName>
        <fullName evidence="2">Pimeloyl-ACP methyl ester carboxylesterase</fullName>
    </submittedName>
</protein>
<evidence type="ECO:0000313" key="2">
    <source>
        <dbReference type="EMBL" id="SFD37891.1"/>
    </source>
</evidence>
<accession>A0A1I1RUG2</accession>
<dbReference type="InterPro" id="IPR000639">
    <property type="entry name" value="Epox_hydrolase-like"/>
</dbReference>
<organism evidence="2 3">
    <name type="scientific">Paracidovorax konjaci</name>
    <dbReference type="NCBI Taxonomy" id="32040"/>
    <lineage>
        <taxon>Bacteria</taxon>
        <taxon>Pseudomonadati</taxon>
        <taxon>Pseudomonadota</taxon>
        <taxon>Betaproteobacteria</taxon>
        <taxon>Burkholderiales</taxon>
        <taxon>Comamonadaceae</taxon>
        <taxon>Paracidovorax</taxon>
    </lineage>
</organism>
<gene>
    <name evidence="2" type="ORF">SAMN04489710_101389</name>
</gene>
<dbReference type="PRINTS" id="PR00412">
    <property type="entry name" value="EPOXHYDRLASE"/>
</dbReference>
<dbReference type="Pfam" id="PF00561">
    <property type="entry name" value="Abhydrolase_1"/>
    <property type="match status" value="1"/>
</dbReference>
<evidence type="ECO:0000259" key="1">
    <source>
        <dbReference type="Pfam" id="PF00561"/>
    </source>
</evidence>
<dbReference type="Gene3D" id="3.40.50.1820">
    <property type="entry name" value="alpha/beta hydrolase"/>
    <property type="match status" value="1"/>
</dbReference>
<sequence length="325" mass="35269">MPSCPRVLRIGNPPHPPKMNRRRAALRLLALPSAMASGHAVPGNDFSAFAASQTFHLTTPEGCHLRYQDRGRGPVVLLGHSYLWDSSMWEPQIQALSRHYRVIAPDLWGHGSSGALPADTRDLKGLAAQMLTLLDALDIEECAVVGLSVGGMWGAELALLAPERVRSLVMMDTYLGAEPDTTRLRYFGMLDAIEAAGQITPALVNAIVPIFFRPGTDPAAPRPAAFARSLAAMPADRLRASVVPLGRIIFGRADALESLAGLDPEATLLMCGDEDIPRPPREMDHMAEVIGCDAVLVPGAGHISNLDNPEFVNRQLLQWLRRTMR</sequence>
<name>A0A1I1RUG2_9BURK</name>
<dbReference type="PANTHER" id="PTHR43798">
    <property type="entry name" value="MONOACYLGLYCEROL LIPASE"/>
    <property type="match status" value="1"/>
</dbReference>
<proteinExistence type="predicted"/>
<feature type="domain" description="AB hydrolase-1" evidence="1">
    <location>
        <begin position="74"/>
        <end position="309"/>
    </location>
</feature>
<dbReference type="InterPro" id="IPR029058">
    <property type="entry name" value="AB_hydrolase_fold"/>
</dbReference>
<dbReference type="SUPFAM" id="SSF53474">
    <property type="entry name" value="alpha/beta-Hydrolases"/>
    <property type="match status" value="1"/>
</dbReference>
<dbReference type="PRINTS" id="PR00111">
    <property type="entry name" value="ABHYDROLASE"/>
</dbReference>
<dbReference type="InterPro" id="IPR000073">
    <property type="entry name" value="AB_hydrolase_1"/>
</dbReference>
<dbReference type="PANTHER" id="PTHR43798:SF29">
    <property type="entry name" value="AB HYDROLASE-1 DOMAIN-CONTAINING PROTEIN"/>
    <property type="match status" value="1"/>
</dbReference>
<evidence type="ECO:0000313" key="3">
    <source>
        <dbReference type="Proteomes" id="UP000199517"/>
    </source>
</evidence>
<dbReference type="GO" id="GO:0003824">
    <property type="term" value="F:catalytic activity"/>
    <property type="evidence" value="ECO:0007669"/>
    <property type="project" value="InterPro"/>
</dbReference>
<dbReference type="STRING" id="32040.SAMN04489710_101389"/>
<reference evidence="3" key="1">
    <citation type="submission" date="2016-10" db="EMBL/GenBank/DDBJ databases">
        <authorList>
            <person name="Varghese N."/>
            <person name="Submissions S."/>
        </authorList>
    </citation>
    <scope>NUCLEOTIDE SEQUENCE [LARGE SCALE GENOMIC DNA]</scope>
    <source>
        <strain evidence="3">DSM 7481</strain>
    </source>
</reference>
<dbReference type="AlphaFoldDB" id="A0A1I1RUG2"/>
<dbReference type="Proteomes" id="UP000199517">
    <property type="component" value="Unassembled WGS sequence"/>
</dbReference>
<keyword evidence="3" id="KW-1185">Reference proteome</keyword>
<dbReference type="EMBL" id="FOMQ01000001">
    <property type="protein sequence ID" value="SFD37891.1"/>
    <property type="molecule type" value="Genomic_DNA"/>
</dbReference>
<dbReference type="InterPro" id="IPR050266">
    <property type="entry name" value="AB_hydrolase_sf"/>
</dbReference>